<dbReference type="RefSeq" id="WP_166315859.1">
    <property type="nucleotide sequence ID" value="NZ_CP049866.1"/>
</dbReference>
<dbReference type="KEGG" id="npi:G7071_05400"/>
<dbReference type="EMBL" id="CP049866">
    <property type="protein sequence ID" value="QIK74949.1"/>
    <property type="molecule type" value="Genomic_DNA"/>
</dbReference>
<dbReference type="AlphaFoldDB" id="A0A6G7YDZ7"/>
<feature type="transmembrane region" description="Helical" evidence="1">
    <location>
        <begin position="112"/>
        <end position="136"/>
    </location>
</feature>
<feature type="transmembrane region" description="Helical" evidence="1">
    <location>
        <begin position="81"/>
        <end position="100"/>
    </location>
</feature>
<name>A0A6G7YDZ7_9ACTN</name>
<keyword evidence="1" id="KW-0812">Transmembrane</keyword>
<accession>A0A6G7YDZ7</accession>
<keyword evidence="1" id="KW-1133">Transmembrane helix</keyword>
<keyword evidence="1" id="KW-0472">Membrane</keyword>
<organism evidence="2 3">
    <name type="scientific">Nocardioides piscis</name>
    <dbReference type="NCBI Taxonomy" id="2714938"/>
    <lineage>
        <taxon>Bacteria</taxon>
        <taxon>Bacillati</taxon>
        <taxon>Actinomycetota</taxon>
        <taxon>Actinomycetes</taxon>
        <taxon>Propionibacteriales</taxon>
        <taxon>Nocardioidaceae</taxon>
        <taxon>Nocardioides</taxon>
    </lineage>
</organism>
<protein>
    <submittedName>
        <fullName evidence="2">Uncharacterized protein</fullName>
    </submittedName>
</protein>
<evidence type="ECO:0000313" key="2">
    <source>
        <dbReference type="EMBL" id="QIK74949.1"/>
    </source>
</evidence>
<reference evidence="2 3" key="1">
    <citation type="submission" date="2020-03" db="EMBL/GenBank/DDBJ databases">
        <title>Nocardioides sp. nov., isolated from fish.</title>
        <authorList>
            <person name="Hyun D.-W."/>
            <person name="Bae J.-W."/>
        </authorList>
    </citation>
    <scope>NUCLEOTIDE SEQUENCE [LARGE SCALE GENOMIC DNA]</scope>
    <source>
        <strain evidence="2 3">HDW12A</strain>
    </source>
</reference>
<keyword evidence="3" id="KW-1185">Reference proteome</keyword>
<evidence type="ECO:0000256" key="1">
    <source>
        <dbReference type="SAM" id="Phobius"/>
    </source>
</evidence>
<proteinExistence type="predicted"/>
<gene>
    <name evidence="2" type="ORF">G7071_05400</name>
</gene>
<dbReference type="Proteomes" id="UP000502035">
    <property type="component" value="Chromosome"/>
</dbReference>
<feature type="transmembrane region" description="Helical" evidence="1">
    <location>
        <begin position="47"/>
        <end position="69"/>
    </location>
</feature>
<sequence>MMPLQSIAMGLVIVVLVARFDSGHDALADPVGWLLVVWGVRRLHDRTLVLALAVVALLFSCVLWLPWTLEALERNDPSLRWAVNLPQVIFCIALCHHLAGLASASGDRSASAWLRTTMVLNVVLAVAPVLVFAAGADEAMTQVYAGAGGVLLLLIVLLFGYARRPWVDVS</sequence>
<feature type="transmembrane region" description="Helical" evidence="1">
    <location>
        <begin position="143"/>
        <end position="162"/>
    </location>
</feature>
<evidence type="ECO:0000313" key="3">
    <source>
        <dbReference type="Proteomes" id="UP000502035"/>
    </source>
</evidence>